<gene>
    <name evidence="4" type="ORF">Ahy_B08g090965</name>
</gene>
<dbReference type="Gene3D" id="3.40.50.300">
    <property type="entry name" value="P-loop containing nucleotide triphosphate hydrolases"/>
    <property type="match status" value="1"/>
</dbReference>
<dbReference type="GO" id="GO:0005525">
    <property type="term" value="F:GTP binding"/>
    <property type="evidence" value="ECO:0007669"/>
    <property type="project" value="UniProtKB-KW"/>
</dbReference>
<dbReference type="GO" id="GO:0005739">
    <property type="term" value="C:mitochondrion"/>
    <property type="evidence" value="ECO:0007669"/>
    <property type="project" value="TreeGrafter"/>
</dbReference>
<sequence length="426" mass="46937">MLMKEQGVKATTGSSWVVAWPCSTSGMAATATHFARQVGTAVKEKIGRTKRAQAPWYTSLMAAASRALVERLPLVDLIVEVRDARIPLSSECELLRNNLCSSRQIIALNKADLAGRSGSQAWTDYFRRTNCISCGVDAHNKESIKELLGLIQRQVRELRGTSHANYTATVMLIGIPNVGKSALANSLHQVGRISAAEKGKLRHATVSPEPGETKDIKSFKIGSHPNIFVLDTPSVLSPDVPDVEVLSKLILTGTIGDCLVSRKEIAEYFLAILNSSEEYKKWVKLSSDNTVGIYHGIPKGCLTFSEFEGKKKKQIPTDHTQDDIVCHVRRTLFETVSSFDGNISYEDEMGALIARQFAALQEAFHVSAECGEDAHVKVAGKLLNLFRTGRLGHYLLIFIPQVILQNPKLSFKHSSSTRRHQKVDLN</sequence>
<evidence type="ECO:0000256" key="2">
    <source>
        <dbReference type="ARBA" id="ARBA00023134"/>
    </source>
</evidence>
<dbReference type="CDD" id="cd01856">
    <property type="entry name" value="YlqF"/>
    <property type="match status" value="1"/>
</dbReference>
<dbReference type="PANTHER" id="PTHR45782:SF1">
    <property type="entry name" value="DAR GTPASE 2, MITOCHONDRIAL"/>
    <property type="match status" value="1"/>
</dbReference>
<name>A0A444Y0Z7_ARAHY</name>
<dbReference type="InterPro" id="IPR006073">
    <property type="entry name" value="GTP-bd"/>
</dbReference>
<dbReference type="AlphaFoldDB" id="A0A444Y0Z7"/>
<dbReference type="GO" id="GO:0003924">
    <property type="term" value="F:GTPase activity"/>
    <property type="evidence" value="ECO:0007669"/>
    <property type="project" value="TreeGrafter"/>
</dbReference>
<proteinExistence type="predicted"/>
<dbReference type="InterPro" id="IPR027417">
    <property type="entry name" value="P-loop_NTPase"/>
</dbReference>
<protein>
    <recommendedName>
        <fullName evidence="3">G domain-containing protein</fullName>
    </recommendedName>
</protein>
<keyword evidence="2" id="KW-0342">GTP-binding</keyword>
<feature type="domain" description="G" evidence="3">
    <location>
        <begin position="169"/>
        <end position="237"/>
    </location>
</feature>
<reference evidence="4 5" key="1">
    <citation type="submission" date="2019-01" db="EMBL/GenBank/DDBJ databases">
        <title>Sequencing of cultivated peanut Arachis hypogaea provides insights into genome evolution and oil improvement.</title>
        <authorList>
            <person name="Chen X."/>
        </authorList>
    </citation>
    <scope>NUCLEOTIDE SEQUENCE [LARGE SCALE GENOMIC DNA]</scope>
    <source>
        <strain evidence="5">cv. Fuhuasheng</strain>
        <tissue evidence="4">Leaves</tissue>
    </source>
</reference>
<organism evidence="4 5">
    <name type="scientific">Arachis hypogaea</name>
    <name type="common">Peanut</name>
    <dbReference type="NCBI Taxonomy" id="3818"/>
    <lineage>
        <taxon>Eukaryota</taxon>
        <taxon>Viridiplantae</taxon>
        <taxon>Streptophyta</taxon>
        <taxon>Embryophyta</taxon>
        <taxon>Tracheophyta</taxon>
        <taxon>Spermatophyta</taxon>
        <taxon>Magnoliopsida</taxon>
        <taxon>eudicotyledons</taxon>
        <taxon>Gunneridae</taxon>
        <taxon>Pentapetalae</taxon>
        <taxon>rosids</taxon>
        <taxon>fabids</taxon>
        <taxon>Fabales</taxon>
        <taxon>Fabaceae</taxon>
        <taxon>Papilionoideae</taxon>
        <taxon>50 kb inversion clade</taxon>
        <taxon>dalbergioids sensu lato</taxon>
        <taxon>Dalbergieae</taxon>
        <taxon>Pterocarpus clade</taxon>
        <taxon>Arachis</taxon>
    </lineage>
</organism>
<dbReference type="SUPFAM" id="SSF52540">
    <property type="entry name" value="P-loop containing nucleoside triphosphate hydrolases"/>
    <property type="match status" value="1"/>
</dbReference>
<accession>A0A444Y0Z7</accession>
<dbReference type="PANTHER" id="PTHR45782">
    <property type="entry name" value="MITOCHONDRIAL RIBOSOME-ASSOCIATED GTPASE 1"/>
    <property type="match status" value="1"/>
</dbReference>
<keyword evidence="1" id="KW-0547">Nucleotide-binding</keyword>
<dbReference type="Pfam" id="PF01926">
    <property type="entry name" value="MMR_HSR1"/>
    <property type="match status" value="1"/>
</dbReference>
<comment type="caution">
    <text evidence="4">The sequence shown here is derived from an EMBL/GenBank/DDBJ whole genome shotgun (WGS) entry which is preliminary data.</text>
</comment>
<dbReference type="GO" id="GO:0032543">
    <property type="term" value="P:mitochondrial translation"/>
    <property type="evidence" value="ECO:0007669"/>
    <property type="project" value="TreeGrafter"/>
</dbReference>
<keyword evidence="5" id="KW-1185">Reference proteome</keyword>
<dbReference type="EMBL" id="SDMP01000018">
    <property type="protein sequence ID" value="RYQ95614.1"/>
    <property type="molecule type" value="Genomic_DNA"/>
</dbReference>
<evidence type="ECO:0000313" key="4">
    <source>
        <dbReference type="EMBL" id="RYQ95614.1"/>
    </source>
</evidence>
<evidence type="ECO:0000256" key="1">
    <source>
        <dbReference type="ARBA" id="ARBA00022741"/>
    </source>
</evidence>
<evidence type="ECO:0000259" key="3">
    <source>
        <dbReference type="Pfam" id="PF01926"/>
    </source>
</evidence>
<dbReference type="Proteomes" id="UP000289738">
    <property type="component" value="Chromosome B08"/>
</dbReference>
<evidence type="ECO:0000313" key="5">
    <source>
        <dbReference type="Proteomes" id="UP000289738"/>
    </source>
</evidence>